<name>A0AAE1MUS8_9FABA</name>
<organism evidence="1 2">
    <name type="scientific">Acacia crassicarpa</name>
    <name type="common">northern wattle</name>
    <dbReference type="NCBI Taxonomy" id="499986"/>
    <lineage>
        <taxon>Eukaryota</taxon>
        <taxon>Viridiplantae</taxon>
        <taxon>Streptophyta</taxon>
        <taxon>Embryophyta</taxon>
        <taxon>Tracheophyta</taxon>
        <taxon>Spermatophyta</taxon>
        <taxon>Magnoliopsida</taxon>
        <taxon>eudicotyledons</taxon>
        <taxon>Gunneridae</taxon>
        <taxon>Pentapetalae</taxon>
        <taxon>rosids</taxon>
        <taxon>fabids</taxon>
        <taxon>Fabales</taxon>
        <taxon>Fabaceae</taxon>
        <taxon>Caesalpinioideae</taxon>
        <taxon>mimosoid clade</taxon>
        <taxon>Acacieae</taxon>
        <taxon>Acacia</taxon>
    </lineage>
</organism>
<keyword evidence="2" id="KW-1185">Reference proteome</keyword>
<protein>
    <submittedName>
        <fullName evidence="1">Uncharacterized protein</fullName>
    </submittedName>
</protein>
<proteinExistence type="predicted"/>
<gene>
    <name evidence="1" type="ORF">QN277_018769</name>
</gene>
<sequence>MEIIKLVIIKSRRNHTGATMAIVQHWSPQLMNHSSLQNKENNINKRQISGLDEEASYPSKRYLSSSCSFPNNNTNHQLDSPQWNFPLKQSLLNQQLLLDPHLRFQG</sequence>
<evidence type="ECO:0000313" key="1">
    <source>
        <dbReference type="EMBL" id="KAK4275738.1"/>
    </source>
</evidence>
<comment type="caution">
    <text evidence="1">The sequence shown here is derived from an EMBL/GenBank/DDBJ whole genome shotgun (WGS) entry which is preliminary data.</text>
</comment>
<reference evidence="1" key="1">
    <citation type="submission" date="2023-10" db="EMBL/GenBank/DDBJ databases">
        <title>Chromosome-level genome of the transformable northern wattle, Acacia crassicarpa.</title>
        <authorList>
            <person name="Massaro I."/>
            <person name="Sinha N.R."/>
            <person name="Poethig S."/>
            <person name="Leichty A.R."/>
        </authorList>
    </citation>
    <scope>NUCLEOTIDE SEQUENCE</scope>
    <source>
        <strain evidence="1">Acra3RX</strain>
        <tissue evidence="1">Leaf</tissue>
    </source>
</reference>
<dbReference type="AlphaFoldDB" id="A0AAE1MUS8"/>
<dbReference type="EMBL" id="JAWXYG010000004">
    <property type="protein sequence ID" value="KAK4275738.1"/>
    <property type="molecule type" value="Genomic_DNA"/>
</dbReference>
<evidence type="ECO:0000313" key="2">
    <source>
        <dbReference type="Proteomes" id="UP001293593"/>
    </source>
</evidence>
<accession>A0AAE1MUS8</accession>
<dbReference type="Proteomes" id="UP001293593">
    <property type="component" value="Unassembled WGS sequence"/>
</dbReference>